<evidence type="ECO:0000256" key="7">
    <source>
        <dbReference type="ARBA" id="ARBA00022840"/>
    </source>
</evidence>
<keyword evidence="15" id="KW-1185">Reference proteome</keyword>
<organism evidence="14 15">
    <name type="scientific">Abditibacterium utsteinense</name>
    <dbReference type="NCBI Taxonomy" id="1960156"/>
    <lineage>
        <taxon>Bacteria</taxon>
        <taxon>Pseudomonadati</taxon>
        <taxon>Abditibacteriota</taxon>
        <taxon>Abditibacteriia</taxon>
        <taxon>Abditibacteriales</taxon>
        <taxon>Abditibacteriaceae</taxon>
        <taxon>Abditibacterium</taxon>
    </lineage>
</organism>
<keyword evidence="8" id="KW-0902">Two-component regulatory system</keyword>
<evidence type="ECO:0000313" key="14">
    <source>
        <dbReference type="EMBL" id="PQV62671.1"/>
    </source>
</evidence>
<dbReference type="GO" id="GO:0005524">
    <property type="term" value="F:ATP binding"/>
    <property type="evidence" value="ECO:0007669"/>
    <property type="project" value="UniProtKB-KW"/>
</dbReference>
<protein>
    <recommendedName>
        <fullName evidence="2">histidine kinase</fullName>
        <ecNumber evidence="2">2.7.13.3</ecNumber>
    </recommendedName>
</protein>
<dbReference type="SUPFAM" id="SSF52172">
    <property type="entry name" value="CheY-like"/>
    <property type="match status" value="1"/>
</dbReference>
<feature type="region of interest" description="Disordered" evidence="11">
    <location>
        <begin position="1"/>
        <end position="37"/>
    </location>
</feature>
<dbReference type="FunFam" id="3.40.50.2300:FF:000121">
    <property type="entry name" value="Sensor histidine kinase RcsC"/>
    <property type="match status" value="1"/>
</dbReference>
<dbReference type="InterPro" id="IPR036097">
    <property type="entry name" value="HisK_dim/P_sf"/>
</dbReference>
<evidence type="ECO:0000256" key="10">
    <source>
        <dbReference type="SAM" id="Coils"/>
    </source>
</evidence>
<evidence type="ECO:0000256" key="11">
    <source>
        <dbReference type="SAM" id="MobiDB-lite"/>
    </source>
</evidence>
<dbReference type="RefSeq" id="WP_106381186.1">
    <property type="nucleotide sequence ID" value="NZ_NIGF01000025.1"/>
</dbReference>
<keyword evidence="6 14" id="KW-0418">Kinase</keyword>
<evidence type="ECO:0000256" key="1">
    <source>
        <dbReference type="ARBA" id="ARBA00000085"/>
    </source>
</evidence>
<dbReference type="InParanoid" id="A0A2S8SPF4"/>
<dbReference type="PANTHER" id="PTHR43047:SF72">
    <property type="entry name" value="OSMOSENSING HISTIDINE PROTEIN KINASE SLN1"/>
    <property type="match status" value="1"/>
</dbReference>
<evidence type="ECO:0000259" key="12">
    <source>
        <dbReference type="PROSITE" id="PS50109"/>
    </source>
</evidence>
<feature type="domain" description="Histidine kinase" evidence="12">
    <location>
        <begin position="284"/>
        <end position="504"/>
    </location>
</feature>
<name>A0A2S8SPF4_9BACT</name>
<keyword evidence="3 9" id="KW-0597">Phosphoprotein</keyword>
<feature type="modified residue" description="4-aspartylphosphate" evidence="9">
    <location>
        <position position="181"/>
    </location>
</feature>
<dbReference type="GO" id="GO:0009927">
    <property type="term" value="F:histidine phosphotransfer kinase activity"/>
    <property type="evidence" value="ECO:0007669"/>
    <property type="project" value="TreeGrafter"/>
</dbReference>
<comment type="caution">
    <text evidence="14">The sequence shown here is derived from an EMBL/GenBank/DDBJ whole genome shotgun (WGS) entry which is preliminary data.</text>
</comment>
<evidence type="ECO:0000256" key="8">
    <source>
        <dbReference type="ARBA" id="ARBA00023012"/>
    </source>
</evidence>
<evidence type="ECO:0000256" key="2">
    <source>
        <dbReference type="ARBA" id="ARBA00012438"/>
    </source>
</evidence>
<dbReference type="Gene3D" id="1.10.287.130">
    <property type="match status" value="2"/>
</dbReference>
<dbReference type="OrthoDB" id="1931120at2"/>
<gene>
    <name evidence="14" type="ORF">B1R32_12520</name>
</gene>
<dbReference type="PROSITE" id="PS50109">
    <property type="entry name" value="HIS_KIN"/>
    <property type="match status" value="1"/>
</dbReference>
<dbReference type="InterPro" id="IPR036890">
    <property type="entry name" value="HATPase_C_sf"/>
</dbReference>
<dbReference type="InterPro" id="IPR004358">
    <property type="entry name" value="Sig_transdc_His_kin-like_C"/>
</dbReference>
<reference evidence="14 15" key="1">
    <citation type="journal article" date="2018" name="Syst. Appl. Microbiol.">
        <title>Abditibacterium utsteinense sp. nov., the first cultivated member of candidate phylum FBP, isolated from ice-free Antarctic soil samples.</title>
        <authorList>
            <person name="Tahon G."/>
            <person name="Tytgat B."/>
            <person name="Lebbe L."/>
            <person name="Carlier A."/>
            <person name="Willems A."/>
        </authorList>
    </citation>
    <scope>NUCLEOTIDE SEQUENCE [LARGE SCALE GENOMIC DNA]</scope>
    <source>
        <strain evidence="14 15">LMG 29911</strain>
    </source>
</reference>
<dbReference type="InterPro" id="IPR011006">
    <property type="entry name" value="CheY-like_superfamily"/>
</dbReference>
<dbReference type="Pfam" id="PF00512">
    <property type="entry name" value="HisKA"/>
    <property type="match status" value="1"/>
</dbReference>
<evidence type="ECO:0000256" key="4">
    <source>
        <dbReference type="ARBA" id="ARBA00022679"/>
    </source>
</evidence>
<evidence type="ECO:0000256" key="6">
    <source>
        <dbReference type="ARBA" id="ARBA00022777"/>
    </source>
</evidence>
<comment type="catalytic activity">
    <reaction evidence="1">
        <text>ATP + protein L-histidine = ADP + protein N-phospho-L-histidine.</text>
        <dbReference type="EC" id="2.7.13.3"/>
    </reaction>
</comment>
<proteinExistence type="predicted"/>
<dbReference type="Proteomes" id="UP000237684">
    <property type="component" value="Unassembled WGS sequence"/>
</dbReference>
<dbReference type="SMART" id="SM00388">
    <property type="entry name" value="HisKA"/>
    <property type="match status" value="2"/>
</dbReference>
<dbReference type="Gene3D" id="3.40.50.2300">
    <property type="match status" value="1"/>
</dbReference>
<dbReference type="PANTHER" id="PTHR43047">
    <property type="entry name" value="TWO-COMPONENT HISTIDINE PROTEIN KINASE"/>
    <property type="match status" value="1"/>
</dbReference>
<dbReference type="CDD" id="cd00082">
    <property type="entry name" value="HisKA"/>
    <property type="match status" value="2"/>
</dbReference>
<dbReference type="AlphaFoldDB" id="A0A2S8SPF4"/>
<evidence type="ECO:0000313" key="15">
    <source>
        <dbReference type="Proteomes" id="UP000237684"/>
    </source>
</evidence>
<dbReference type="PROSITE" id="PS50110">
    <property type="entry name" value="RESPONSE_REGULATORY"/>
    <property type="match status" value="1"/>
</dbReference>
<keyword evidence="7" id="KW-0067">ATP-binding</keyword>
<dbReference type="EC" id="2.7.13.3" evidence="2"/>
<dbReference type="SUPFAM" id="SSF55874">
    <property type="entry name" value="ATPase domain of HSP90 chaperone/DNA topoisomerase II/histidine kinase"/>
    <property type="match status" value="1"/>
</dbReference>
<dbReference type="InterPro" id="IPR003661">
    <property type="entry name" value="HisK_dim/P_dom"/>
</dbReference>
<dbReference type="SUPFAM" id="SSF47384">
    <property type="entry name" value="Homodimeric domain of signal transducing histidine kinase"/>
    <property type="match status" value="2"/>
</dbReference>
<feature type="coiled-coil region" evidence="10">
    <location>
        <begin position="254"/>
        <end position="284"/>
    </location>
</feature>
<accession>A0A2S8SPF4</accession>
<feature type="compositionally biased region" description="Low complexity" evidence="11">
    <location>
        <begin position="12"/>
        <end position="37"/>
    </location>
</feature>
<evidence type="ECO:0000259" key="13">
    <source>
        <dbReference type="PROSITE" id="PS50110"/>
    </source>
</evidence>
<dbReference type="SMART" id="SM00448">
    <property type="entry name" value="REC"/>
    <property type="match status" value="1"/>
</dbReference>
<dbReference type="Pfam" id="PF02518">
    <property type="entry name" value="HATPase_c"/>
    <property type="match status" value="1"/>
</dbReference>
<keyword evidence="4" id="KW-0808">Transferase</keyword>
<dbReference type="Pfam" id="PF00072">
    <property type="entry name" value="Response_reg"/>
    <property type="match status" value="1"/>
</dbReference>
<dbReference type="InterPro" id="IPR005467">
    <property type="entry name" value="His_kinase_dom"/>
</dbReference>
<dbReference type="Gene3D" id="3.30.565.10">
    <property type="entry name" value="Histidine kinase-like ATPase, C-terminal domain"/>
    <property type="match status" value="1"/>
</dbReference>
<dbReference type="FunFam" id="3.30.565.10:FF:000006">
    <property type="entry name" value="Sensor histidine kinase WalK"/>
    <property type="match status" value="1"/>
</dbReference>
<dbReference type="GO" id="GO:0005886">
    <property type="term" value="C:plasma membrane"/>
    <property type="evidence" value="ECO:0007669"/>
    <property type="project" value="TreeGrafter"/>
</dbReference>
<keyword evidence="5" id="KW-0547">Nucleotide-binding</keyword>
<dbReference type="PRINTS" id="PR00344">
    <property type="entry name" value="BCTRLSENSOR"/>
</dbReference>
<dbReference type="EMBL" id="NIGF01000025">
    <property type="protein sequence ID" value="PQV62671.1"/>
    <property type="molecule type" value="Genomic_DNA"/>
</dbReference>
<dbReference type="InterPro" id="IPR001789">
    <property type="entry name" value="Sig_transdc_resp-reg_receiver"/>
</dbReference>
<feature type="domain" description="Response regulatory" evidence="13">
    <location>
        <begin position="132"/>
        <end position="248"/>
    </location>
</feature>
<dbReference type="SMART" id="SM00387">
    <property type="entry name" value="HATPase_c"/>
    <property type="match status" value="1"/>
</dbReference>
<evidence type="ECO:0000256" key="9">
    <source>
        <dbReference type="PROSITE-ProRule" id="PRU00169"/>
    </source>
</evidence>
<dbReference type="GO" id="GO:0000155">
    <property type="term" value="F:phosphorelay sensor kinase activity"/>
    <property type="evidence" value="ECO:0007669"/>
    <property type="project" value="InterPro"/>
</dbReference>
<evidence type="ECO:0000256" key="5">
    <source>
        <dbReference type="ARBA" id="ARBA00022741"/>
    </source>
</evidence>
<keyword evidence="10" id="KW-0175">Coiled coil</keyword>
<dbReference type="InterPro" id="IPR003594">
    <property type="entry name" value="HATPase_dom"/>
</dbReference>
<evidence type="ECO:0000256" key="3">
    <source>
        <dbReference type="ARBA" id="ARBA00022553"/>
    </source>
</evidence>
<sequence>MSEPQFTPDEASQQPLSQQPLSQQPLSQQPLSQQPLSQQPLSAEFLHDLLTPLNQIIGYSEMLSEQAQQEGQTGFVPDLQRIHTAGWNLLTLLNSGAPLAPRNSEILTAVTPDTALVGGTDGQLTLSSSQGLLLVADDNEANRDVLSRRLERQGYDVIMAVNGRDALAAMRAQAFDLVLLDIMMPEMDGFEALQRIKSDEALRQIPVIMISALHEVESVVRCIEMGAEDYLCKPFDPTLLKARIGTCLEKKRAHDRETRLFEQLQQNYKRLQELEKLRDDLTHMIVHDLRTPLNSVMVGMQTVSMIGELNAMQREVVDIALGGGETLLNIINEMLDVDKMESGNLQLDYAALSAADLIASAISQVASLATSKKLTLIQQTATDLPLLRGDENKLRRTLVNLIGNAIKFTPPGGVVTIEAHPSEKNTSMVFSVSDTGEGIPAEAFGRIFDKFGQVKSKGNGRTPSTGLGLTFCRLVVEAHGGHLEVESRGSDQGSTFRFTVPLSSG</sequence>